<evidence type="ECO:0000256" key="5">
    <source>
        <dbReference type="ARBA" id="ARBA00022989"/>
    </source>
</evidence>
<keyword evidence="7 8" id="KW-0568">Pathogenesis-related protein</keyword>
<keyword evidence="8" id="KW-0112">Calmodulin-binding</keyword>
<feature type="transmembrane region" description="Helical" evidence="10">
    <location>
        <begin position="395"/>
        <end position="418"/>
    </location>
</feature>
<keyword evidence="4 8" id="KW-0611">Plant defense</keyword>
<dbReference type="HOGENOM" id="CLU_024720_3_0_1"/>
<feature type="transmembrane region" description="Helical" evidence="10">
    <location>
        <begin position="438"/>
        <end position="459"/>
    </location>
</feature>
<feature type="transmembrane region" description="Helical" evidence="10">
    <location>
        <begin position="204"/>
        <end position="225"/>
    </location>
</feature>
<feature type="transmembrane region" description="Helical" evidence="10">
    <location>
        <begin position="12"/>
        <end position="32"/>
    </location>
</feature>
<comment type="similarity">
    <text evidence="2 8">Belongs to the MLO family.</text>
</comment>
<keyword evidence="6 8" id="KW-0472">Membrane</keyword>
<evidence type="ECO:0000313" key="11">
    <source>
        <dbReference type="EnsemblPlants" id="OPUNC06G18950.1"/>
    </source>
</evidence>
<dbReference type="PANTHER" id="PTHR31942:SF54">
    <property type="entry name" value="MLO-LIKE PROTEIN 13"/>
    <property type="match status" value="1"/>
</dbReference>
<sequence>MEESSITHTPTWVVAVVCFAIVSVSLAAERLLHHLGKARTSPFPPLSTPMLSPLQMHPADSCWIRTWWWICYGSCDARVWGSEIRWIEELEFECSVGIASRVDDHFPMGGFFTLCYEYTILKHKDQKALYSALERLKEELMLLGFISFVLSLSEGFIVGICVSENAMHLMLPCKKGSYRLSEDAKLCKKKGEVPLLSVEALHQLHIFIFILGLVHVVFCATTILLGGAKIRKWKLWETEIQQEMQQKVQQREATPVRIARNQQGEFVRERTKGLWMKLAVVSWIIAFLKQFHDSVSKSDYRALRSAFGLKHFPSHPDFNFHKYMVRALEHDFKRVVGIRMAYILLLLLVVGAKLEHIITRLAQEAAAAASLSHGTEGTPNVKPSKEHFWFGRPEIVLTLIHFILFQNSFEIGFFIWVLVTFGFDSCIMEKKVYAISRLVIGVLIQVICSYVTLPLYAIVTHMDGGIKLQGLGSGLHESVAGWALDARKKKEQQSSRGSAGATTTDVEVNRSEHFGASPRSALALPPSSPDLVEIVSVVGAVNDDDSHYRR</sequence>
<dbReference type="InterPro" id="IPR004326">
    <property type="entry name" value="Mlo"/>
</dbReference>
<evidence type="ECO:0000256" key="4">
    <source>
        <dbReference type="ARBA" id="ARBA00022821"/>
    </source>
</evidence>
<evidence type="ECO:0000313" key="12">
    <source>
        <dbReference type="Proteomes" id="UP000026962"/>
    </source>
</evidence>
<dbReference type="eggNOG" id="ENOG502QPZ5">
    <property type="taxonomic scope" value="Eukaryota"/>
</dbReference>
<evidence type="ECO:0000256" key="9">
    <source>
        <dbReference type="SAM" id="MobiDB-lite"/>
    </source>
</evidence>
<evidence type="ECO:0000256" key="1">
    <source>
        <dbReference type="ARBA" id="ARBA00004141"/>
    </source>
</evidence>
<dbReference type="EnsemblPlants" id="OPUNC06G18950.1">
    <property type="protein sequence ID" value="OPUNC06G18950.1"/>
    <property type="gene ID" value="OPUNC06G18950"/>
</dbReference>
<evidence type="ECO:0000256" key="2">
    <source>
        <dbReference type="ARBA" id="ARBA00006574"/>
    </source>
</evidence>
<keyword evidence="12" id="KW-1185">Reference proteome</keyword>
<dbReference type="OMA" id="ITHTPTW"/>
<evidence type="ECO:0000256" key="10">
    <source>
        <dbReference type="SAM" id="Phobius"/>
    </source>
</evidence>
<evidence type="ECO:0000256" key="6">
    <source>
        <dbReference type="ARBA" id="ARBA00023136"/>
    </source>
</evidence>
<organism evidence="11">
    <name type="scientific">Oryza punctata</name>
    <name type="common">Red rice</name>
    <dbReference type="NCBI Taxonomy" id="4537"/>
    <lineage>
        <taxon>Eukaryota</taxon>
        <taxon>Viridiplantae</taxon>
        <taxon>Streptophyta</taxon>
        <taxon>Embryophyta</taxon>
        <taxon>Tracheophyta</taxon>
        <taxon>Spermatophyta</taxon>
        <taxon>Magnoliopsida</taxon>
        <taxon>Liliopsida</taxon>
        <taxon>Poales</taxon>
        <taxon>Poaceae</taxon>
        <taxon>BOP clade</taxon>
        <taxon>Oryzoideae</taxon>
        <taxon>Oryzeae</taxon>
        <taxon>Oryzinae</taxon>
        <taxon>Oryza</taxon>
    </lineage>
</organism>
<dbReference type="GO" id="GO:0006952">
    <property type="term" value="P:defense response"/>
    <property type="evidence" value="ECO:0007669"/>
    <property type="project" value="UniProtKB-KW"/>
</dbReference>
<dbReference type="Pfam" id="PF03094">
    <property type="entry name" value="Mlo"/>
    <property type="match status" value="4"/>
</dbReference>
<proteinExistence type="inferred from homology"/>
<protein>
    <recommendedName>
        <fullName evidence="8">MLO-like protein</fullName>
    </recommendedName>
</protein>
<comment type="domain">
    <text evidence="8">The C-terminus contains a calmodulin-binding domain, which binds calmodulin in a calcium-dependent fashion.</text>
</comment>
<dbReference type="Proteomes" id="UP000026962">
    <property type="component" value="Chromosome 6"/>
</dbReference>
<evidence type="ECO:0000256" key="7">
    <source>
        <dbReference type="ARBA" id="ARBA00023265"/>
    </source>
</evidence>
<accession>A0A0E0LDG0</accession>
<keyword evidence="3 8" id="KW-0812">Transmembrane</keyword>
<keyword evidence="5 8" id="KW-1133">Transmembrane helix</keyword>
<dbReference type="AlphaFoldDB" id="A0A0E0LDG0"/>
<dbReference type="STRING" id="4537.A0A0E0LDG0"/>
<name>A0A0E0LDG0_ORYPU</name>
<comment type="function">
    <text evidence="8">May be involved in modulation of pathogen defense and leaf cell death.</text>
</comment>
<feature type="transmembrane region" description="Helical" evidence="10">
    <location>
        <begin position="140"/>
        <end position="160"/>
    </location>
</feature>
<evidence type="ECO:0000256" key="8">
    <source>
        <dbReference type="RuleBase" id="RU280816"/>
    </source>
</evidence>
<dbReference type="GO" id="GO:0005516">
    <property type="term" value="F:calmodulin binding"/>
    <property type="evidence" value="ECO:0007669"/>
    <property type="project" value="UniProtKB-KW"/>
</dbReference>
<evidence type="ECO:0000256" key="3">
    <source>
        <dbReference type="ARBA" id="ARBA00022692"/>
    </source>
</evidence>
<gene>
    <name evidence="8" type="primary">MLO</name>
</gene>
<comment type="subcellular location">
    <subcellularLocation>
        <location evidence="1 8">Membrane</location>
        <topology evidence="1 8">Multi-pass membrane protein</topology>
    </subcellularLocation>
</comment>
<feature type="compositionally biased region" description="Polar residues" evidence="9">
    <location>
        <begin position="494"/>
        <end position="506"/>
    </location>
</feature>
<feature type="transmembrane region" description="Helical" evidence="10">
    <location>
        <begin position="336"/>
        <end position="354"/>
    </location>
</feature>
<dbReference type="PANTHER" id="PTHR31942">
    <property type="entry name" value="MLO-LIKE PROTEIN 1"/>
    <property type="match status" value="1"/>
</dbReference>
<feature type="region of interest" description="Disordered" evidence="9">
    <location>
        <begin position="490"/>
        <end position="510"/>
    </location>
</feature>
<reference evidence="11" key="1">
    <citation type="submission" date="2015-04" db="UniProtKB">
        <authorList>
            <consortium name="EnsemblPlants"/>
        </authorList>
    </citation>
    <scope>IDENTIFICATION</scope>
</reference>
<dbReference type="GO" id="GO:0016020">
    <property type="term" value="C:membrane"/>
    <property type="evidence" value="ECO:0007669"/>
    <property type="project" value="UniProtKB-SubCell"/>
</dbReference>
<reference evidence="11" key="2">
    <citation type="submission" date="2018-05" db="EMBL/GenBank/DDBJ databases">
        <title>OpunRS2 (Oryza punctata Reference Sequence Version 2).</title>
        <authorList>
            <person name="Zhang J."/>
            <person name="Kudrna D."/>
            <person name="Lee S."/>
            <person name="Talag J."/>
            <person name="Welchert J."/>
            <person name="Wing R.A."/>
        </authorList>
    </citation>
    <scope>NUCLEOTIDE SEQUENCE [LARGE SCALE GENOMIC DNA]</scope>
</reference>
<dbReference type="Gramene" id="OPUNC06G18950.1">
    <property type="protein sequence ID" value="OPUNC06G18950.1"/>
    <property type="gene ID" value="OPUNC06G18950"/>
</dbReference>